<reference evidence="3" key="1">
    <citation type="submission" date="2022-07" db="EMBL/GenBank/DDBJ databases">
        <title>Genetic diversity of Erwinia pyrifoliae.</title>
        <authorList>
            <person name="Park D.S."/>
            <person name="Ham H."/>
        </authorList>
    </citation>
    <scope>NUCLEOTIDE SEQUENCE</scope>
    <source>
        <strain evidence="3">CP201486</strain>
    </source>
</reference>
<feature type="transmembrane region" description="Helical" evidence="1">
    <location>
        <begin position="142"/>
        <end position="159"/>
    </location>
</feature>
<feature type="transmembrane region" description="Helical" evidence="1">
    <location>
        <begin position="166"/>
        <end position="185"/>
    </location>
</feature>
<proteinExistence type="predicted"/>
<feature type="transmembrane region" description="Helical" evidence="1">
    <location>
        <begin position="191"/>
        <end position="214"/>
    </location>
</feature>
<feature type="transmembrane region" description="Helical" evidence="1">
    <location>
        <begin position="247"/>
        <end position="265"/>
    </location>
</feature>
<feature type="transmembrane region" description="Helical" evidence="1">
    <location>
        <begin position="277"/>
        <end position="298"/>
    </location>
</feature>
<gene>
    <name evidence="3" type="ORF">NYP84_00715</name>
</gene>
<dbReference type="InterPro" id="IPR002656">
    <property type="entry name" value="Acyl_transf_3_dom"/>
</dbReference>
<keyword evidence="1" id="KW-0812">Transmembrane</keyword>
<name>A0ABY5X988_ERWPY</name>
<dbReference type="Proteomes" id="UP001058553">
    <property type="component" value="Chromosome"/>
</dbReference>
<dbReference type="GO" id="GO:0016746">
    <property type="term" value="F:acyltransferase activity"/>
    <property type="evidence" value="ECO:0007669"/>
    <property type="project" value="UniProtKB-KW"/>
</dbReference>
<feature type="transmembrane region" description="Helical" evidence="1">
    <location>
        <begin position="304"/>
        <end position="327"/>
    </location>
</feature>
<feature type="domain" description="Acyltransferase 3" evidence="2">
    <location>
        <begin position="3"/>
        <end position="326"/>
    </location>
</feature>
<dbReference type="EMBL" id="CP103445">
    <property type="protein sequence ID" value="UWS33792.1"/>
    <property type="molecule type" value="Genomic_DNA"/>
</dbReference>
<dbReference type="PANTHER" id="PTHR23028:SF131">
    <property type="entry name" value="BLR2367 PROTEIN"/>
    <property type="match status" value="1"/>
</dbReference>
<sequence length="356" mass="41554">MRNNYLQVSRGLASLIVCLHHLFVTPYFFYNASSQLSHSSLANLGDLSVSFFFALSGFVLIHSLEKNKVKPFGFITNRILRVYPEYILWTTIAVFIYSIYGNVLFNVNFYPRDLTEWIYTYTLIPLFAKKDFAMVSGTSWSLVYEMYFYVLLFFTLFFVKKIKQTPLILTITFFFLSYMGSHYFHTDKGGWVYYPYIISDFNCLSFSFGMMVYYFKDKFKFSLFSALSIIFSILIVFILTGSTDTSHVNYVFISTFILFFVTNIRQVNSTSLVGKKLLSCAIFLGDSSYTLYITHLLYAKLAWAIISMGHYLLAVILNIFVILIACVKYQYIGKPLNSFVKKWQIKAKSHLRFYHF</sequence>
<protein>
    <submittedName>
        <fullName evidence="3">Acyltransferase</fullName>
    </submittedName>
</protein>
<dbReference type="Pfam" id="PF01757">
    <property type="entry name" value="Acyl_transf_3"/>
    <property type="match status" value="1"/>
</dbReference>
<organism evidence="3 4">
    <name type="scientific">Erwinia pyrifoliae</name>
    <dbReference type="NCBI Taxonomy" id="79967"/>
    <lineage>
        <taxon>Bacteria</taxon>
        <taxon>Pseudomonadati</taxon>
        <taxon>Pseudomonadota</taxon>
        <taxon>Gammaproteobacteria</taxon>
        <taxon>Enterobacterales</taxon>
        <taxon>Erwiniaceae</taxon>
        <taxon>Erwinia</taxon>
    </lineage>
</organism>
<keyword evidence="1" id="KW-1133">Transmembrane helix</keyword>
<feature type="transmembrane region" description="Helical" evidence="1">
    <location>
        <begin position="221"/>
        <end position="241"/>
    </location>
</feature>
<evidence type="ECO:0000256" key="1">
    <source>
        <dbReference type="SAM" id="Phobius"/>
    </source>
</evidence>
<feature type="transmembrane region" description="Helical" evidence="1">
    <location>
        <begin position="82"/>
        <end position="100"/>
    </location>
</feature>
<dbReference type="PANTHER" id="PTHR23028">
    <property type="entry name" value="ACETYLTRANSFERASE"/>
    <property type="match status" value="1"/>
</dbReference>
<dbReference type="RefSeq" id="WP_012666533.1">
    <property type="nucleotide sequence ID" value="NZ_CP023567.1"/>
</dbReference>
<evidence type="ECO:0000259" key="2">
    <source>
        <dbReference type="Pfam" id="PF01757"/>
    </source>
</evidence>
<evidence type="ECO:0000313" key="3">
    <source>
        <dbReference type="EMBL" id="UWS33792.1"/>
    </source>
</evidence>
<keyword evidence="3" id="KW-0012">Acyltransferase</keyword>
<accession>A0ABY5X988</accession>
<keyword evidence="4" id="KW-1185">Reference proteome</keyword>
<evidence type="ECO:0000313" key="4">
    <source>
        <dbReference type="Proteomes" id="UP001058553"/>
    </source>
</evidence>
<feature type="transmembrane region" description="Helical" evidence="1">
    <location>
        <begin position="41"/>
        <end position="61"/>
    </location>
</feature>
<dbReference type="GeneID" id="92238690"/>
<keyword evidence="3" id="KW-0808">Transferase</keyword>
<feature type="transmembrane region" description="Helical" evidence="1">
    <location>
        <begin position="12"/>
        <end position="29"/>
    </location>
</feature>
<keyword evidence="1" id="KW-0472">Membrane</keyword>
<dbReference type="InterPro" id="IPR050879">
    <property type="entry name" value="Acyltransferase_3"/>
</dbReference>